<evidence type="ECO:0000256" key="2">
    <source>
        <dbReference type="ARBA" id="ARBA00022679"/>
    </source>
</evidence>
<dbReference type="SUPFAM" id="SSF53335">
    <property type="entry name" value="S-adenosyl-L-methionine-dependent methyltransferases"/>
    <property type="match status" value="1"/>
</dbReference>
<name>A0A4Q9VLG9_9HYPH</name>
<dbReference type="GO" id="GO:0016279">
    <property type="term" value="F:protein-lysine N-methyltransferase activity"/>
    <property type="evidence" value="ECO:0007669"/>
    <property type="project" value="TreeGrafter"/>
</dbReference>
<dbReference type="AlphaFoldDB" id="A0A4Q9VLG9"/>
<dbReference type="Pfam" id="PF06325">
    <property type="entry name" value="PrmA"/>
    <property type="match status" value="1"/>
</dbReference>
<keyword evidence="1 3" id="KW-0489">Methyltransferase</keyword>
<evidence type="ECO:0000313" key="3">
    <source>
        <dbReference type="EMBL" id="TBW36313.1"/>
    </source>
</evidence>
<dbReference type="PANTHER" id="PTHR43648:SF1">
    <property type="entry name" value="ELECTRON TRANSFER FLAVOPROTEIN BETA SUBUNIT LYSINE METHYLTRANSFERASE"/>
    <property type="match status" value="1"/>
</dbReference>
<dbReference type="OrthoDB" id="9794615at2"/>
<keyword evidence="2 3" id="KW-0808">Transferase</keyword>
<evidence type="ECO:0000313" key="4">
    <source>
        <dbReference type="Proteomes" id="UP000292781"/>
    </source>
</evidence>
<reference evidence="3 4" key="1">
    <citation type="submission" date="2019-02" db="EMBL/GenBank/DDBJ databases">
        <title>Siculibacillus lacustris gen. nov., sp. nov., a new rosette-forming bacterium isolated from a freshwater crater lake (Lake St. Ana, Romania).</title>
        <authorList>
            <person name="Felfoldi T."/>
            <person name="Marton Z."/>
            <person name="Szabo A."/>
            <person name="Mentes A."/>
            <person name="Boka K."/>
            <person name="Marialigeti K."/>
            <person name="Mathe I."/>
            <person name="Koncz M."/>
            <person name="Schumann P."/>
            <person name="Toth E."/>
        </authorList>
    </citation>
    <scope>NUCLEOTIDE SEQUENCE [LARGE SCALE GENOMIC DNA]</scope>
    <source>
        <strain evidence="3 4">SA-279</strain>
    </source>
</reference>
<dbReference type="PANTHER" id="PTHR43648">
    <property type="entry name" value="ELECTRON TRANSFER FLAVOPROTEIN BETA SUBUNIT LYSINE METHYLTRANSFERASE"/>
    <property type="match status" value="1"/>
</dbReference>
<evidence type="ECO:0000256" key="1">
    <source>
        <dbReference type="ARBA" id="ARBA00022603"/>
    </source>
</evidence>
<dbReference type="EMBL" id="SJFN01000021">
    <property type="protein sequence ID" value="TBW36313.1"/>
    <property type="molecule type" value="Genomic_DNA"/>
</dbReference>
<dbReference type="InterPro" id="IPR029063">
    <property type="entry name" value="SAM-dependent_MTases_sf"/>
</dbReference>
<keyword evidence="4" id="KW-1185">Reference proteome</keyword>
<protein>
    <submittedName>
        <fullName evidence="3">Methyltransferase</fullName>
    </submittedName>
</protein>
<dbReference type="Gene3D" id="3.40.50.150">
    <property type="entry name" value="Vaccinia Virus protein VP39"/>
    <property type="match status" value="1"/>
</dbReference>
<sequence length="236" mass="25557">MAADLRPRRPRALTPARVSDPRAFVLANTRLQSPPHVPEIRLHLADEAMDLWRLTEEDLATLGLPLPFWAFAWAGGQALARYVLDSPATVAGRRVLVFAAGAGLEAIAAARAGAASIVATEIDPFALAALALNAEENGVAFTISDRDVLARPFVDLAPRPETVLLGDVFFEEPMATRVAAFAADATAHGADVLIGDPGRAYLPTDRLERLAEYQVPTTRALEDSEVKRTRVWRFRA</sequence>
<comment type="caution">
    <text evidence="3">The sequence shown here is derived from an EMBL/GenBank/DDBJ whole genome shotgun (WGS) entry which is preliminary data.</text>
</comment>
<gene>
    <name evidence="3" type="ORF">EYW49_14510</name>
</gene>
<organism evidence="3 4">
    <name type="scientific">Siculibacillus lacustris</name>
    <dbReference type="NCBI Taxonomy" id="1549641"/>
    <lineage>
        <taxon>Bacteria</taxon>
        <taxon>Pseudomonadati</taxon>
        <taxon>Pseudomonadota</taxon>
        <taxon>Alphaproteobacteria</taxon>
        <taxon>Hyphomicrobiales</taxon>
        <taxon>Ancalomicrobiaceae</taxon>
        <taxon>Siculibacillus</taxon>
    </lineage>
</organism>
<dbReference type="GO" id="GO:0032259">
    <property type="term" value="P:methylation"/>
    <property type="evidence" value="ECO:0007669"/>
    <property type="project" value="UniProtKB-KW"/>
</dbReference>
<dbReference type="InterPro" id="IPR050078">
    <property type="entry name" value="Ribosomal_L11_MeTrfase_PrmA"/>
</dbReference>
<dbReference type="Proteomes" id="UP000292781">
    <property type="component" value="Unassembled WGS sequence"/>
</dbReference>
<proteinExistence type="predicted"/>
<accession>A0A4Q9VLG9</accession>